<dbReference type="InterPro" id="IPR000136">
    <property type="entry name" value="Oleosin"/>
</dbReference>
<dbReference type="Proteomes" id="UP001396334">
    <property type="component" value="Unassembled WGS sequence"/>
</dbReference>
<keyword evidence="5 9" id="KW-1133">Transmembrane helix</keyword>
<feature type="transmembrane region" description="Helical" evidence="9">
    <location>
        <begin position="58"/>
        <end position="84"/>
    </location>
</feature>
<comment type="caution">
    <text evidence="10">The sequence shown here is derived from an EMBL/GenBank/DDBJ whole genome shotgun (WGS) entry which is preliminary data.</text>
</comment>
<protein>
    <recommendedName>
        <fullName evidence="7">Oleosin</fullName>
    </recommendedName>
</protein>
<feature type="compositionally biased region" description="Basic and acidic residues" evidence="8">
    <location>
        <begin position="173"/>
        <end position="186"/>
    </location>
</feature>
<dbReference type="PANTHER" id="PTHR33203:SF63">
    <property type="entry name" value="OLEOSIN 18.2 KDA"/>
    <property type="match status" value="1"/>
</dbReference>
<evidence type="ECO:0000256" key="6">
    <source>
        <dbReference type="ARBA" id="ARBA00023136"/>
    </source>
</evidence>
<dbReference type="EMBL" id="JBBPBN010000004">
    <property type="protein sequence ID" value="KAK9039564.1"/>
    <property type="molecule type" value="Genomic_DNA"/>
</dbReference>
<feature type="transmembrane region" description="Helical" evidence="9">
    <location>
        <begin position="90"/>
        <end position="119"/>
    </location>
</feature>
<sequence length="186" mass="19846">MADRTDRPHHAQVHPQHRYDQVVRGGTGTGTGKNYQSSGPSTTQVLSVLTLLPIGGTLLALAGLTLTGTVIGLTVATPLFVIFSPVLVPAAIAVAMVVVGFLTSGVFGVTGVSSLSYVLNRLRRGRSSSSSSEQYEYDTEWEKRGMQEMVGYAGQKTKEAGQKIKEAGQNMENKSHSQSHDQSVRA</sequence>
<keyword evidence="4 9" id="KW-0812">Transmembrane</keyword>
<evidence type="ECO:0000313" key="10">
    <source>
        <dbReference type="EMBL" id="KAK9039564.1"/>
    </source>
</evidence>
<keyword evidence="3 7" id="KW-0551">Lipid droplet</keyword>
<evidence type="ECO:0000256" key="7">
    <source>
        <dbReference type="RuleBase" id="RU000540"/>
    </source>
</evidence>
<dbReference type="Pfam" id="PF01277">
    <property type="entry name" value="Oleosin"/>
    <property type="match status" value="1"/>
</dbReference>
<feature type="region of interest" description="Disordered" evidence="8">
    <location>
        <begin position="155"/>
        <end position="186"/>
    </location>
</feature>
<reference evidence="10 11" key="1">
    <citation type="journal article" date="2024" name="G3 (Bethesda)">
        <title>Genome assembly of Hibiscus sabdariffa L. provides insights into metabolisms of medicinal natural products.</title>
        <authorList>
            <person name="Kim T."/>
        </authorList>
    </citation>
    <scope>NUCLEOTIDE SEQUENCE [LARGE SCALE GENOMIC DNA]</scope>
    <source>
        <strain evidence="10">TK-2024</strain>
        <tissue evidence="10">Old leaves</tissue>
    </source>
</reference>
<evidence type="ECO:0000256" key="3">
    <source>
        <dbReference type="ARBA" id="ARBA00022677"/>
    </source>
</evidence>
<keyword evidence="11" id="KW-1185">Reference proteome</keyword>
<keyword evidence="6 9" id="KW-0472">Membrane</keyword>
<evidence type="ECO:0000256" key="4">
    <source>
        <dbReference type="ARBA" id="ARBA00022692"/>
    </source>
</evidence>
<name>A0ABR2TQL4_9ROSI</name>
<evidence type="ECO:0000256" key="9">
    <source>
        <dbReference type="SAM" id="Phobius"/>
    </source>
</evidence>
<evidence type="ECO:0000313" key="11">
    <source>
        <dbReference type="Proteomes" id="UP001396334"/>
    </source>
</evidence>
<organism evidence="10 11">
    <name type="scientific">Hibiscus sabdariffa</name>
    <name type="common">roselle</name>
    <dbReference type="NCBI Taxonomy" id="183260"/>
    <lineage>
        <taxon>Eukaryota</taxon>
        <taxon>Viridiplantae</taxon>
        <taxon>Streptophyta</taxon>
        <taxon>Embryophyta</taxon>
        <taxon>Tracheophyta</taxon>
        <taxon>Spermatophyta</taxon>
        <taxon>Magnoliopsida</taxon>
        <taxon>eudicotyledons</taxon>
        <taxon>Gunneridae</taxon>
        <taxon>Pentapetalae</taxon>
        <taxon>rosids</taxon>
        <taxon>malvids</taxon>
        <taxon>Malvales</taxon>
        <taxon>Malvaceae</taxon>
        <taxon>Malvoideae</taxon>
        <taxon>Hibiscus</taxon>
    </lineage>
</organism>
<gene>
    <name evidence="10" type="ORF">V6N11_014761</name>
</gene>
<proteinExistence type="inferred from homology"/>
<feature type="region of interest" description="Disordered" evidence="8">
    <location>
        <begin position="1"/>
        <end position="40"/>
    </location>
</feature>
<feature type="compositionally biased region" description="Basic and acidic residues" evidence="8">
    <location>
        <begin position="156"/>
        <end position="166"/>
    </location>
</feature>
<comment type="function">
    <text evidence="1">May have a structural role to stabilize the lipid body during desiccation of the seed by preventing coalescence of the oil. Probably interacts with both lipid and phospholipid moieties of lipid bodies. May also provide recognition signals for specific lipase anchorage in lipolysis during seedling growth.</text>
</comment>
<accession>A0ABR2TQL4</accession>
<comment type="subcellular location">
    <subcellularLocation>
        <location evidence="7">Lipid droplet</location>
    </subcellularLocation>
    <subcellularLocation>
        <location evidence="7">Membrane</location>
        <topology evidence="7">Multi-pass membrane protein</topology>
    </subcellularLocation>
</comment>
<comment type="similarity">
    <text evidence="2 7">Belongs to the oleosin family.</text>
</comment>
<evidence type="ECO:0000256" key="1">
    <source>
        <dbReference type="ARBA" id="ARBA00002582"/>
    </source>
</evidence>
<evidence type="ECO:0000256" key="8">
    <source>
        <dbReference type="SAM" id="MobiDB-lite"/>
    </source>
</evidence>
<dbReference type="PANTHER" id="PTHR33203">
    <property type="entry name" value="OLEOSIN"/>
    <property type="match status" value="1"/>
</dbReference>
<dbReference type="PROSITE" id="PS00811">
    <property type="entry name" value="OLEOSINS"/>
    <property type="match status" value="1"/>
</dbReference>
<evidence type="ECO:0000256" key="2">
    <source>
        <dbReference type="ARBA" id="ARBA00010858"/>
    </source>
</evidence>
<evidence type="ECO:0000256" key="5">
    <source>
        <dbReference type="ARBA" id="ARBA00022989"/>
    </source>
</evidence>